<organism evidence="1">
    <name type="scientific">marine sediment metagenome</name>
    <dbReference type="NCBI Taxonomy" id="412755"/>
    <lineage>
        <taxon>unclassified sequences</taxon>
        <taxon>metagenomes</taxon>
        <taxon>ecological metagenomes</taxon>
    </lineage>
</organism>
<protein>
    <submittedName>
        <fullName evidence="1">Uncharacterized protein</fullName>
    </submittedName>
</protein>
<name>A0A0F9S2B5_9ZZZZ</name>
<reference evidence="1" key="1">
    <citation type="journal article" date="2015" name="Nature">
        <title>Complex archaea that bridge the gap between prokaryotes and eukaryotes.</title>
        <authorList>
            <person name="Spang A."/>
            <person name="Saw J.H."/>
            <person name="Jorgensen S.L."/>
            <person name="Zaremba-Niedzwiedzka K."/>
            <person name="Martijn J."/>
            <person name="Lind A.E."/>
            <person name="van Eijk R."/>
            <person name="Schleper C."/>
            <person name="Guy L."/>
            <person name="Ettema T.J."/>
        </authorList>
    </citation>
    <scope>NUCLEOTIDE SEQUENCE</scope>
</reference>
<sequence>MDPVSCKKGHLNDPYPESGRCGICNNYLPGNRDRFDSKRASASRNLQTTGEKANLETAMLIVEDDGFKWDEIGEGNRTLVTRWVEAKDRPAYELYLEQMKRRQARPKATEETEDTVIEVHVSDALLESLEVLRELQREAPNERMNE</sequence>
<gene>
    <name evidence="1" type="ORF">LCGC14_0572830</name>
</gene>
<comment type="caution">
    <text evidence="1">The sequence shown here is derived from an EMBL/GenBank/DDBJ whole genome shotgun (WGS) entry which is preliminary data.</text>
</comment>
<dbReference type="AlphaFoldDB" id="A0A0F9S2B5"/>
<dbReference type="EMBL" id="LAZR01000846">
    <property type="protein sequence ID" value="KKN56372.1"/>
    <property type="molecule type" value="Genomic_DNA"/>
</dbReference>
<evidence type="ECO:0000313" key="1">
    <source>
        <dbReference type="EMBL" id="KKN56372.1"/>
    </source>
</evidence>
<accession>A0A0F9S2B5</accession>
<proteinExistence type="predicted"/>